<keyword evidence="6" id="KW-0677">Repeat</keyword>
<feature type="chain" id="PRO_5026758606" description="TIR domain-containing protein" evidence="12">
    <location>
        <begin position="26"/>
        <end position="704"/>
    </location>
</feature>
<dbReference type="OrthoDB" id="6069546at2759"/>
<organism evidence="14 15">
    <name type="scientific">Mytilus coruscus</name>
    <name type="common">Sea mussel</name>
    <dbReference type="NCBI Taxonomy" id="42192"/>
    <lineage>
        <taxon>Eukaryota</taxon>
        <taxon>Metazoa</taxon>
        <taxon>Spiralia</taxon>
        <taxon>Lophotrochozoa</taxon>
        <taxon>Mollusca</taxon>
        <taxon>Bivalvia</taxon>
        <taxon>Autobranchia</taxon>
        <taxon>Pteriomorphia</taxon>
        <taxon>Mytilida</taxon>
        <taxon>Mytiloidea</taxon>
        <taxon>Mytilidae</taxon>
        <taxon>Mytilinae</taxon>
        <taxon>Mytilus</taxon>
    </lineage>
</organism>
<dbReference type="GO" id="GO:0005886">
    <property type="term" value="C:plasma membrane"/>
    <property type="evidence" value="ECO:0007669"/>
    <property type="project" value="TreeGrafter"/>
</dbReference>
<evidence type="ECO:0000256" key="2">
    <source>
        <dbReference type="ARBA" id="ARBA00009634"/>
    </source>
</evidence>
<evidence type="ECO:0000256" key="5">
    <source>
        <dbReference type="ARBA" id="ARBA00022729"/>
    </source>
</evidence>
<keyword evidence="8 11" id="KW-0472">Membrane</keyword>
<dbReference type="SMART" id="SM00369">
    <property type="entry name" value="LRR_TYP"/>
    <property type="match status" value="8"/>
</dbReference>
<keyword evidence="15" id="KW-1185">Reference proteome</keyword>
<dbReference type="PROSITE" id="PS50104">
    <property type="entry name" value="TIR"/>
    <property type="match status" value="1"/>
</dbReference>
<reference evidence="14 15" key="1">
    <citation type="submission" date="2020-06" db="EMBL/GenBank/DDBJ databases">
        <authorList>
            <person name="Li R."/>
            <person name="Bekaert M."/>
        </authorList>
    </citation>
    <scope>NUCLEOTIDE SEQUENCE [LARGE SCALE GENOMIC DNA]</scope>
    <source>
        <strain evidence="15">wild</strain>
    </source>
</reference>
<dbReference type="SUPFAM" id="SSF52058">
    <property type="entry name" value="L domain-like"/>
    <property type="match status" value="2"/>
</dbReference>
<evidence type="ECO:0000259" key="13">
    <source>
        <dbReference type="PROSITE" id="PS50104"/>
    </source>
</evidence>
<dbReference type="InterPro" id="IPR035897">
    <property type="entry name" value="Toll_tir_struct_dom_sf"/>
</dbReference>
<dbReference type="Pfam" id="PF13855">
    <property type="entry name" value="LRR_8"/>
    <property type="match status" value="2"/>
</dbReference>
<dbReference type="InterPro" id="IPR001611">
    <property type="entry name" value="Leu-rich_rpt"/>
</dbReference>
<evidence type="ECO:0000313" key="15">
    <source>
        <dbReference type="Proteomes" id="UP000507470"/>
    </source>
</evidence>
<sequence>MIIKMAYQRTCMLLVSMCICYDCSSYDKRCDFNVKKKLATCSWLTYIPRFPEYVTAIRFTNNKFYVINKEFMSNLTKNNITSLFFISNSIQRLYKNTFSVFPVLKSLIVAKEMSLNVTDVDMAFVELKSTLENIRLNGNGWTYIPAGMFGATAFRNITKIVLSKNNLLEFSFKEVANLLNLDTLDLSGNKLTSLDVLQPVDVKKLNVNGNKIVLLPSFCNSTDRTSNLKTLTALFINDNALFELKPSLFKCLPSLKTLQLNNNKLNALLNNTFNVIPQLIELHIQSNNIKIIEPTAFKSTSLQKLNFGHNGFRFDDDGRFNQVNIFKHVPKLTHLDLTGNFLPGGYKPLKQMFSPLQSLTSLNLHGTNLRELPSYVFCLLRSLQRLILQGNSLRELKEGTFQNMTNLQYLNLQGNFIHSINPSSFPMEMLSRLKELDLSNNHFSCTCDIMWFRDWLRNKNKTRPILLNFPNRYICIYPENMHGKRLIKYNPTKDICTPWNQLYTMATILSSFAFITITLLLIAYRCHANIRNYFYLFRIHRLRRRGYIRLNSSEDFEYHAFVVYCDADREWVHSILLRKLEDEGLNLCIHDRDFDVGASIAENVDTYLQKCWKIIVIMSNDFAKSEWCQWEVDFVQERRRQQGKDVFLLIMLKTINSNHMTCPIKTLIKTTPYLTYKNGAGEDLFWKAVIDSIQKPLGNPPVAM</sequence>
<dbReference type="Gene3D" id="3.40.50.10140">
    <property type="entry name" value="Toll/interleukin-1 receptor homology (TIR) domain"/>
    <property type="match status" value="1"/>
</dbReference>
<evidence type="ECO:0000256" key="10">
    <source>
        <dbReference type="ARBA" id="ARBA00023180"/>
    </source>
</evidence>
<gene>
    <name evidence="14" type="ORF">MCOR_3277</name>
</gene>
<dbReference type="AlphaFoldDB" id="A0A6J8A4I8"/>
<evidence type="ECO:0000256" key="3">
    <source>
        <dbReference type="ARBA" id="ARBA00022614"/>
    </source>
</evidence>
<comment type="subcellular location">
    <subcellularLocation>
        <location evidence="1">Membrane</location>
        <topology evidence="1">Single-pass type I membrane protein</topology>
    </subcellularLocation>
</comment>
<dbReference type="Pfam" id="PF01582">
    <property type="entry name" value="TIR"/>
    <property type="match status" value="1"/>
</dbReference>
<dbReference type="InterPro" id="IPR032675">
    <property type="entry name" value="LRR_dom_sf"/>
</dbReference>
<evidence type="ECO:0000256" key="1">
    <source>
        <dbReference type="ARBA" id="ARBA00004479"/>
    </source>
</evidence>
<keyword evidence="10" id="KW-0325">Glycoprotein</keyword>
<dbReference type="InterPro" id="IPR003591">
    <property type="entry name" value="Leu-rich_rpt_typical-subtyp"/>
</dbReference>
<dbReference type="Gene3D" id="3.80.10.10">
    <property type="entry name" value="Ribonuclease Inhibitor"/>
    <property type="match status" value="3"/>
</dbReference>
<name>A0A6J8A4I8_MYTCO</name>
<keyword evidence="9" id="KW-0675">Receptor</keyword>
<keyword evidence="5 12" id="KW-0732">Signal</keyword>
<feature type="domain" description="TIR" evidence="13">
    <location>
        <begin position="556"/>
        <end position="693"/>
    </location>
</feature>
<evidence type="ECO:0000256" key="4">
    <source>
        <dbReference type="ARBA" id="ARBA00022692"/>
    </source>
</evidence>
<dbReference type="SUPFAM" id="SSF52200">
    <property type="entry name" value="Toll/Interleukin receptor TIR domain"/>
    <property type="match status" value="1"/>
</dbReference>
<feature type="signal peptide" evidence="12">
    <location>
        <begin position="1"/>
        <end position="25"/>
    </location>
</feature>
<protein>
    <recommendedName>
        <fullName evidence="13">TIR domain-containing protein</fullName>
    </recommendedName>
</protein>
<keyword evidence="4 11" id="KW-0812">Transmembrane</keyword>
<dbReference type="GO" id="GO:0007165">
    <property type="term" value="P:signal transduction"/>
    <property type="evidence" value="ECO:0007669"/>
    <property type="project" value="InterPro"/>
</dbReference>
<keyword evidence="7 11" id="KW-1133">Transmembrane helix</keyword>
<feature type="transmembrane region" description="Helical" evidence="11">
    <location>
        <begin position="502"/>
        <end position="524"/>
    </location>
</feature>
<dbReference type="PANTHER" id="PTHR24365:SF541">
    <property type="entry name" value="PROTEIN TOLL-RELATED"/>
    <property type="match status" value="1"/>
</dbReference>
<evidence type="ECO:0000256" key="6">
    <source>
        <dbReference type="ARBA" id="ARBA00022737"/>
    </source>
</evidence>
<keyword evidence="3" id="KW-0433">Leucine-rich repeat</keyword>
<dbReference type="SMART" id="SM00082">
    <property type="entry name" value="LRRCT"/>
    <property type="match status" value="1"/>
</dbReference>
<dbReference type="PROSITE" id="PS51450">
    <property type="entry name" value="LRR"/>
    <property type="match status" value="2"/>
</dbReference>
<dbReference type="GO" id="GO:0038023">
    <property type="term" value="F:signaling receptor activity"/>
    <property type="evidence" value="ECO:0007669"/>
    <property type="project" value="TreeGrafter"/>
</dbReference>
<evidence type="ECO:0000256" key="12">
    <source>
        <dbReference type="SAM" id="SignalP"/>
    </source>
</evidence>
<evidence type="ECO:0000256" key="7">
    <source>
        <dbReference type="ARBA" id="ARBA00022989"/>
    </source>
</evidence>
<dbReference type="EMBL" id="CACVKT020000575">
    <property type="protein sequence ID" value="CAC5360988.1"/>
    <property type="molecule type" value="Genomic_DNA"/>
</dbReference>
<dbReference type="InterPro" id="IPR000157">
    <property type="entry name" value="TIR_dom"/>
</dbReference>
<dbReference type="Proteomes" id="UP000507470">
    <property type="component" value="Unassembled WGS sequence"/>
</dbReference>
<dbReference type="SMART" id="SM00255">
    <property type="entry name" value="TIR"/>
    <property type="match status" value="1"/>
</dbReference>
<dbReference type="InterPro" id="IPR000483">
    <property type="entry name" value="Cys-rich_flank_reg_C"/>
</dbReference>
<evidence type="ECO:0000256" key="11">
    <source>
        <dbReference type="SAM" id="Phobius"/>
    </source>
</evidence>
<evidence type="ECO:0000256" key="8">
    <source>
        <dbReference type="ARBA" id="ARBA00023136"/>
    </source>
</evidence>
<evidence type="ECO:0000313" key="14">
    <source>
        <dbReference type="EMBL" id="CAC5360988.1"/>
    </source>
</evidence>
<proteinExistence type="inferred from homology"/>
<dbReference type="PANTHER" id="PTHR24365">
    <property type="entry name" value="TOLL-LIKE RECEPTOR"/>
    <property type="match status" value="1"/>
</dbReference>
<evidence type="ECO:0000256" key="9">
    <source>
        <dbReference type="ARBA" id="ARBA00023170"/>
    </source>
</evidence>
<dbReference type="PRINTS" id="PR00019">
    <property type="entry name" value="LEURICHRPT"/>
</dbReference>
<accession>A0A6J8A4I8</accession>
<comment type="similarity">
    <text evidence="2">Belongs to the Toll-like receptor family.</text>
</comment>